<dbReference type="Proteomes" id="UP000679213">
    <property type="component" value="Chromosome I"/>
</dbReference>
<organism evidence="7 8">
    <name type="scientific">Methanocaldococcus lauensis</name>
    <dbReference type="NCBI Taxonomy" id="2546128"/>
    <lineage>
        <taxon>Archaea</taxon>
        <taxon>Methanobacteriati</taxon>
        <taxon>Methanobacteriota</taxon>
        <taxon>Methanomada group</taxon>
        <taxon>Methanococci</taxon>
        <taxon>Methanococcales</taxon>
        <taxon>Methanocaldococcaceae</taxon>
        <taxon>Methanocaldococcus</taxon>
    </lineage>
</organism>
<dbReference type="PANTHER" id="PTHR13353">
    <property type="entry name" value="TRANSMEMBRANE PROTEIN 19"/>
    <property type="match status" value="1"/>
</dbReference>
<dbReference type="NCBIfam" id="TIGR00297">
    <property type="entry name" value="TIGR00297 family protein"/>
    <property type="match status" value="1"/>
</dbReference>
<keyword evidence="4 6" id="KW-1133">Transmembrane helix</keyword>
<dbReference type="RefSeq" id="WP_250543613.1">
    <property type="nucleotide sequence ID" value="NZ_LR792632.1"/>
</dbReference>
<evidence type="ECO:0000256" key="5">
    <source>
        <dbReference type="ARBA" id="ARBA00023136"/>
    </source>
</evidence>
<feature type="transmembrane region" description="Helical" evidence="6">
    <location>
        <begin position="89"/>
        <end position="115"/>
    </location>
</feature>
<protein>
    <recommendedName>
        <fullName evidence="9">TIGR00297 family protein</fullName>
    </recommendedName>
</protein>
<evidence type="ECO:0000313" key="7">
    <source>
        <dbReference type="EMBL" id="CAB3287808.1"/>
    </source>
</evidence>
<name>A0A8D6PV17_9EURY</name>
<dbReference type="Pfam" id="PF01940">
    <property type="entry name" value="DUF92"/>
    <property type="match status" value="1"/>
</dbReference>
<evidence type="ECO:0000256" key="6">
    <source>
        <dbReference type="SAM" id="Phobius"/>
    </source>
</evidence>
<comment type="subcellular location">
    <subcellularLocation>
        <location evidence="1">Membrane</location>
        <topology evidence="1">Multi-pass membrane protein</topology>
    </subcellularLocation>
</comment>
<dbReference type="AlphaFoldDB" id="A0A8D6PV17"/>
<reference evidence="7 8" key="1">
    <citation type="submission" date="2020-04" db="EMBL/GenBank/DDBJ databases">
        <authorList>
            <consortium name="Genoscope - CEA"/>
            <person name="William W."/>
        </authorList>
    </citation>
    <scope>NUCLEOTIDE SEQUENCE [LARGE SCALE GENOMIC DNA]</scope>
    <source>
        <strain evidence="7 8">SG7</strain>
    </source>
</reference>
<feature type="transmembrane region" description="Helical" evidence="6">
    <location>
        <begin position="154"/>
        <end position="176"/>
    </location>
</feature>
<evidence type="ECO:0000256" key="1">
    <source>
        <dbReference type="ARBA" id="ARBA00004141"/>
    </source>
</evidence>
<dbReference type="InterPro" id="IPR002794">
    <property type="entry name" value="DUF92_TMEM19"/>
</dbReference>
<proteinExistence type="inferred from homology"/>
<evidence type="ECO:0000256" key="2">
    <source>
        <dbReference type="ARBA" id="ARBA00009012"/>
    </source>
</evidence>
<evidence type="ECO:0008006" key="9">
    <source>
        <dbReference type="Google" id="ProtNLM"/>
    </source>
</evidence>
<feature type="transmembrane region" description="Helical" evidence="6">
    <location>
        <begin position="5"/>
        <end position="23"/>
    </location>
</feature>
<keyword evidence="5 6" id="KW-0472">Membrane</keyword>
<feature type="transmembrane region" description="Helical" evidence="6">
    <location>
        <begin position="183"/>
        <end position="204"/>
    </location>
</feature>
<evidence type="ECO:0000256" key="4">
    <source>
        <dbReference type="ARBA" id="ARBA00022989"/>
    </source>
</evidence>
<evidence type="ECO:0000313" key="8">
    <source>
        <dbReference type="Proteomes" id="UP000679213"/>
    </source>
</evidence>
<comment type="similarity">
    <text evidence="2">Belongs to the TMEM19 family.</text>
</comment>
<feature type="transmembrane region" description="Helical" evidence="6">
    <location>
        <begin position="216"/>
        <end position="234"/>
    </location>
</feature>
<gene>
    <name evidence="7" type="ORF">MLAUSG7_0401</name>
</gene>
<feature type="transmembrane region" description="Helical" evidence="6">
    <location>
        <begin position="43"/>
        <end position="69"/>
    </location>
</feature>
<dbReference type="GO" id="GO:0016020">
    <property type="term" value="C:membrane"/>
    <property type="evidence" value="ECO:0007669"/>
    <property type="project" value="UniProtKB-SubCell"/>
</dbReference>
<evidence type="ECO:0000256" key="3">
    <source>
        <dbReference type="ARBA" id="ARBA00022692"/>
    </source>
</evidence>
<accession>A0A8D6PV17</accession>
<dbReference type="PANTHER" id="PTHR13353:SF5">
    <property type="entry name" value="TRANSMEMBRANE PROTEIN 19"/>
    <property type="match status" value="1"/>
</dbReference>
<dbReference type="GeneID" id="65883206"/>
<sequence>MDDEIMLKLVVSIIVIVILALLIKKSNCLDNQGIIGSSIMGFILLYFCGFKYLILLLSFFVLGVIVSKIGKEKKKNKNIYESCRSLKNVLANGLIPLIFAILTVLGFKLALFGYISSIAAATSDTFSSELGVLSNENPRLITTFEVVEKGTDGAITIFGLVAGLLGAFIIGVIGYLCFRNPNIILCSVIGGISGNLADSFVGAVYERKGILNNEHVNLIATIVGGIIGIFVAMIL</sequence>
<keyword evidence="8" id="KW-1185">Reference proteome</keyword>
<dbReference type="EMBL" id="LR792632">
    <property type="protein sequence ID" value="CAB3287808.1"/>
    <property type="molecule type" value="Genomic_DNA"/>
</dbReference>
<keyword evidence="3 6" id="KW-0812">Transmembrane</keyword>
<dbReference type="KEGG" id="mesg:MLAUSG7_0401"/>